<dbReference type="Pfam" id="PF13187">
    <property type="entry name" value="Fer4_9"/>
    <property type="match status" value="1"/>
</dbReference>
<evidence type="ECO:0000256" key="1">
    <source>
        <dbReference type="ARBA" id="ARBA00022723"/>
    </source>
</evidence>
<keyword evidence="2" id="KW-0408">Iron</keyword>
<sequence>MSCSITDKCVGCFSCVEVCPKRAVREQDRIFTISAKRCNECKGHIAGPRCIQICPVEGAIHYEPGHPV</sequence>
<proteinExistence type="predicted"/>
<reference evidence="5 6" key="1">
    <citation type="submission" date="2020-08" db="EMBL/GenBank/DDBJ databases">
        <title>Genomic Encyclopedia of Type Strains, Phase IV (KMG-IV): sequencing the most valuable type-strain genomes for metagenomic binning, comparative biology and taxonomic classification.</title>
        <authorList>
            <person name="Goeker M."/>
        </authorList>
    </citation>
    <scope>NUCLEOTIDE SEQUENCE [LARGE SCALE GENOMIC DNA]</scope>
    <source>
        <strain evidence="5 6">DSM 22975</strain>
    </source>
</reference>
<dbReference type="Gene3D" id="3.30.70.20">
    <property type="match status" value="1"/>
</dbReference>
<dbReference type="PROSITE" id="PS00198">
    <property type="entry name" value="4FE4S_FER_1"/>
    <property type="match status" value="1"/>
</dbReference>
<comment type="caution">
    <text evidence="5">The sequence shown here is derived from an EMBL/GenBank/DDBJ whole genome shotgun (WGS) entry which is preliminary data.</text>
</comment>
<evidence type="ECO:0000259" key="4">
    <source>
        <dbReference type="PROSITE" id="PS51379"/>
    </source>
</evidence>
<evidence type="ECO:0000256" key="3">
    <source>
        <dbReference type="ARBA" id="ARBA00023014"/>
    </source>
</evidence>
<evidence type="ECO:0000313" key="5">
    <source>
        <dbReference type="EMBL" id="MBB6054290.1"/>
    </source>
</evidence>
<gene>
    <name evidence="5" type="ORF">HNR75_000155</name>
</gene>
<dbReference type="EMBL" id="JACHGR010000001">
    <property type="protein sequence ID" value="MBB6054290.1"/>
    <property type="molecule type" value="Genomic_DNA"/>
</dbReference>
<dbReference type="PROSITE" id="PS51379">
    <property type="entry name" value="4FE4S_FER_2"/>
    <property type="match status" value="1"/>
</dbReference>
<dbReference type="AlphaFoldDB" id="A0A841GHD1"/>
<dbReference type="InterPro" id="IPR017900">
    <property type="entry name" value="4Fe4S_Fe_S_CS"/>
</dbReference>
<dbReference type="RefSeq" id="WP_188025112.1">
    <property type="nucleotide sequence ID" value="NZ_JACHGR010000001.1"/>
</dbReference>
<keyword evidence="3" id="KW-0411">Iron-sulfur</keyword>
<keyword evidence="1" id="KW-0479">Metal-binding</keyword>
<dbReference type="SUPFAM" id="SSF54862">
    <property type="entry name" value="4Fe-4S ferredoxins"/>
    <property type="match status" value="1"/>
</dbReference>
<dbReference type="GO" id="GO:0046872">
    <property type="term" value="F:metal ion binding"/>
    <property type="evidence" value="ECO:0007669"/>
    <property type="project" value="UniProtKB-KW"/>
</dbReference>
<dbReference type="InterPro" id="IPR017896">
    <property type="entry name" value="4Fe4S_Fe-S-bd"/>
</dbReference>
<organism evidence="5 6">
    <name type="scientific">Tolumonas osonensis</name>
    <dbReference type="NCBI Taxonomy" id="675874"/>
    <lineage>
        <taxon>Bacteria</taxon>
        <taxon>Pseudomonadati</taxon>
        <taxon>Pseudomonadota</taxon>
        <taxon>Gammaproteobacteria</taxon>
        <taxon>Aeromonadales</taxon>
        <taxon>Aeromonadaceae</taxon>
        <taxon>Tolumonas</taxon>
    </lineage>
</organism>
<name>A0A841GHD1_9GAMM</name>
<feature type="domain" description="4Fe-4S ferredoxin-type" evidence="4">
    <location>
        <begin position="1"/>
        <end position="29"/>
    </location>
</feature>
<dbReference type="GO" id="GO:0051536">
    <property type="term" value="F:iron-sulfur cluster binding"/>
    <property type="evidence" value="ECO:0007669"/>
    <property type="project" value="UniProtKB-KW"/>
</dbReference>
<evidence type="ECO:0000313" key="6">
    <source>
        <dbReference type="Proteomes" id="UP000585721"/>
    </source>
</evidence>
<evidence type="ECO:0000256" key="2">
    <source>
        <dbReference type="ARBA" id="ARBA00023004"/>
    </source>
</evidence>
<keyword evidence="6" id="KW-1185">Reference proteome</keyword>
<protein>
    <submittedName>
        <fullName evidence="5">Fe-S-cluster-containing hydrogenase component 2</fullName>
    </submittedName>
</protein>
<accession>A0A841GHD1</accession>
<dbReference type="Proteomes" id="UP000585721">
    <property type="component" value="Unassembled WGS sequence"/>
</dbReference>